<dbReference type="EMBL" id="BMAW01039652">
    <property type="protein sequence ID" value="GFU56655.1"/>
    <property type="molecule type" value="Genomic_DNA"/>
</dbReference>
<protein>
    <submittedName>
        <fullName evidence="1">Uncharacterized protein</fullName>
    </submittedName>
</protein>
<proteinExistence type="predicted"/>
<keyword evidence="2" id="KW-1185">Reference proteome</keyword>
<sequence length="112" mass="13226">MGRWAYWELGFRFHKQVRERGHVFFVCSTKLLALRPFVTHMAVANQWQIRCQYEAKIETAALDWFRKGLPLELFFFSVPEHPFAWVSVNLRIIRPSYSATAPIECRSCSSEE</sequence>
<comment type="caution">
    <text evidence="1">The sequence shown here is derived from an EMBL/GenBank/DDBJ whole genome shotgun (WGS) entry which is preliminary data.</text>
</comment>
<gene>
    <name evidence="1" type="ORF">NPIL_369371</name>
</gene>
<organism evidence="1 2">
    <name type="scientific">Nephila pilipes</name>
    <name type="common">Giant wood spider</name>
    <name type="synonym">Nephila maculata</name>
    <dbReference type="NCBI Taxonomy" id="299642"/>
    <lineage>
        <taxon>Eukaryota</taxon>
        <taxon>Metazoa</taxon>
        <taxon>Ecdysozoa</taxon>
        <taxon>Arthropoda</taxon>
        <taxon>Chelicerata</taxon>
        <taxon>Arachnida</taxon>
        <taxon>Araneae</taxon>
        <taxon>Araneomorphae</taxon>
        <taxon>Entelegynae</taxon>
        <taxon>Araneoidea</taxon>
        <taxon>Nephilidae</taxon>
        <taxon>Nephila</taxon>
    </lineage>
</organism>
<accession>A0A8X6R876</accession>
<dbReference type="AlphaFoldDB" id="A0A8X6R876"/>
<evidence type="ECO:0000313" key="2">
    <source>
        <dbReference type="Proteomes" id="UP000887013"/>
    </source>
</evidence>
<reference evidence="1" key="1">
    <citation type="submission" date="2020-08" db="EMBL/GenBank/DDBJ databases">
        <title>Multicomponent nature underlies the extraordinary mechanical properties of spider dragline silk.</title>
        <authorList>
            <person name="Kono N."/>
            <person name="Nakamura H."/>
            <person name="Mori M."/>
            <person name="Yoshida Y."/>
            <person name="Ohtoshi R."/>
            <person name="Malay A.D."/>
            <person name="Moran D.A.P."/>
            <person name="Tomita M."/>
            <person name="Numata K."/>
            <person name="Arakawa K."/>
        </authorList>
    </citation>
    <scope>NUCLEOTIDE SEQUENCE</scope>
</reference>
<evidence type="ECO:0000313" key="1">
    <source>
        <dbReference type="EMBL" id="GFU56655.1"/>
    </source>
</evidence>
<dbReference type="Proteomes" id="UP000887013">
    <property type="component" value="Unassembled WGS sequence"/>
</dbReference>
<name>A0A8X6R876_NEPPI</name>